<dbReference type="Gene3D" id="3.30.70.2650">
    <property type="match status" value="1"/>
</dbReference>
<sequence length="268" mass="29388">MLGEFGISESSARAALSRLTKRGLIAVRGPGRPPVYHLTPQAIARHRSRMDHFLSFGARPPRWTGDWVTVSFSIPQSGQAPRHAVRRTLGSLGFARLYDSVWIRPGSDSGPVTRALHDILDDVEGGRWSVMHTRFDEEAGPHGPAAAYDLAGLAAAYEAFIAQYADLRMAVRDGEIDATRALVVRTSVMDSWRKFPDIDPDLPGHLLPAPWPRQVARDLMLEIHSALGALAEARLIQVATPYWPDAASWITHFRASENFLSVPAGGKG</sequence>
<evidence type="ECO:0000259" key="2">
    <source>
        <dbReference type="Pfam" id="PF08223"/>
    </source>
</evidence>
<dbReference type="Pfam" id="PF07848">
    <property type="entry name" value="PaaX"/>
    <property type="match status" value="1"/>
</dbReference>
<protein>
    <submittedName>
        <fullName evidence="4">PaaX family transcriptional regulator</fullName>
    </submittedName>
</protein>
<reference evidence="4" key="2">
    <citation type="submission" date="2020-09" db="EMBL/GenBank/DDBJ databases">
        <authorList>
            <person name="Sun Q."/>
            <person name="Ohkuma M."/>
        </authorList>
    </citation>
    <scope>NUCLEOTIDE SEQUENCE</scope>
    <source>
        <strain evidence="4">JCM 13064</strain>
    </source>
</reference>
<evidence type="ECO:0000259" key="3">
    <source>
        <dbReference type="Pfam" id="PF20803"/>
    </source>
</evidence>
<dbReference type="InterPro" id="IPR012906">
    <property type="entry name" value="PaaX-like_N"/>
</dbReference>
<reference evidence="4" key="1">
    <citation type="journal article" date="2014" name="Int. J. Syst. Evol. Microbiol.">
        <title>Complete genome sequence of Corynebacterium casei LMG S-19264T (=DSM 44701T), isolated from a smear-ripened cheese.</title>
        <authorList>
            <consortium name="US DOE Joint Genome Institute (JGI-PGF)"/>
            <person name="Walter F."/>
            <person name="Albersmeier A."/>
            <person name="Kalinowski J."/>
            <person name="Ruckert C."/>
        </authorList>
    </citation>
    <scope>NUCLEOTIDE SEQUENCE</scope>
    <source>
        <strain evidence="4">JCM 13064</strain>
    </source>
</reference>
<dbReference type="InterPro" id="IPR036388">
    <property type="entry name" value="WH-like_DNA-bd_sf"/>
</dbReference>
<dbReference type="Gene3D" id="1.20.58.1460">
    <property type="match status" value="1"/>
</dbReference>
<dbReference type="Pfam" id="PF20803">
    <property type="entry name" value="PaaX_M"/>
    <property type="match status" value="1"/>
</dbReference>
<dbReference type="InterPro" id="IPR048846">
    <property type="entry name" value="PaaX-like_central"/>
</dbReference>
<dbReference type="Gene3D" id="1.10.10.10">
    <property type="entry name" value="Winged helix-like DNA-binding domain superfamily/Winged helix DNA-binding domain"/>
    <property type="match status" value="1"/>
</dbReference>
<dbReference type="InterPro" id="IPR013225">
    <property type="entry name" value="PaaX_C"/>
</dbReference>
<comment type="caution">
    <text evidence="4">The sequence shown here is derived from an EMBL/GenBank/DDBJ whole genome shotgun (WGS) entry which is preliminary data.</text>
</comment>
<evidence type="ECO:0000313" key="4">
    <source>
        <dbReference type="EMBL" id="GGK80724.1"/>
    </source>
</evidence>
<evidence type="ECO:0000259" key="1">
    <source>
        <dbReference type="Pfam" id="PF07848"/>
    </source>
</evidence>
<dbReference type="InterPro" id="IPR036390">
    <property type="entry name" value="WH_DNA-bd_sf"/>
</dbReference>
<dbReference type="PIRSF" id="PIRSF020623">
    <property type="entry name" value="PaaX"/>
    <property type="match status" value="1"/>
</dbReference>
<dbReference type="SUPFAM" id="SSF46785">
    <property type="entry name" value="Winged helix' DNA-binding domain"/>
    <property type="match status" value="1"/>
</dbReference>
<feature type="domain" description="Transcriptional repressor PaaX-like central Cas2-like" evidence="3">
    <location>
        <begin position="61"/>
        <end position="114"/>
    </location>
</feature>
<proteinExistence type="predicted"/>
<keyword evidence="5" id="KW-1185">Reference proteome</keyword>
<evidence type="ECO:0000313" key="5">
    <source>
        <dbReference type="Proteomes" id="UP000645217"/>
    </source>
</evidence>
<gene>
    <name evidence="4" type="primary">paaX</name>
    <name evidence="4" type="ORF">GCM10007964_24220</name>
</gene>
<dbReference type="PANTHER" id="PTHR30319">
    <property type="entry name" value="PHENYLACETIC ACID REGULATOR-RELATED TRANSCRIPTIONAL REPRESSOR"/>
    <property type="match status" value="1"/>
</dbReference>
<dbReference type="PANTHER" id="PTHR30319:SF1">
    <property type="entry name" value="TRANSCRIPTIONAL REPRESSOR PAAX"/>
    <property type="match status" value="1"/>
</dbReference>
<feature type="domain" description="Transcriptional repressor PaaX-like C-terminal" evidence="2">
    <location>
        <begin position="148"/>
        <end position="233"/>
    </location>
</feature>
<dbReference type="Proteomes" id="UP000645217">
    <property type="component" value="Unassembled WGS sequence"/>
</dbReference>
<dbReference type="GO" id="GO:0006351">
    <property type="term" value="P:DNA-templated transcription"/>
    <property type="evidence" value="ECO:0007669"/>
    <property type="project" value="InterPro"/>
</dbReference>
<dbReference type="AlphaFoldDB" id="A0A917VH34"/>
<name>A0A917VH34_9ACTN</name>
<accession>A0A917VH34</accession>
<dbReference type="InterPro" id="IPR011965">
    <property type="entry name" value="PaaX_trns_reg"/>
</dbReference>
<dbReference type="EMBL" id="BMNT01000011">
    <property type="protein sequence ID" value="GGK80724.1"/>
    <property type="molecule type" value="Genomic_DNA"/>
</dbReference>
<feature type="domain" description="Transcriptional repressor PaaX-like N-terminal" evidence="1">
    <location>
        <begin position="1"/>
        <end position="40"/>
    </location>
</feature>
<dbReference type="Pfam" id="PF08223">
    <property type="entry name" value="PaaX_C"/>
    <property type="match status" value="1"/>
</dbReference>
<organism evidence="4 5">
    <name type="scientific">Sphaerisporangium melleum</name>
    <dbReference type="NCBI Taxonomy" id="321316"/>
    <lineage>
        <taxon>Bacteria</taxon>
        <taxon>Bacillati</taxon>
        <taxon>Actinomycetota</taxon>
        <taxon>Actinomycetes</taxon>
        <taxon>Streptosporangiales</taxon>
        <taxon>Streptosporangiaceae</taxon>
        <taxon>Sphaerisporangium</taxon>
    </lineage>
</organism>